<reference evidence="5 6" key="1">
    <citation type="journal article" date="2004" name="Syst. Appl. Microbiol.">
        <title>Cryptoendolithic actinomycetes from antarctic sandstone rock samples: Micromonospora endolithica sp. nov. and two isolates related to Micromonospora coerulea Jensen 1932.</title>
        <authorList>
            <person name="Hirsch P."/>
            <person name="Mevs U."/>
            <person name="Kroppenstedt R.M."/>
            <person name="Schumann P."/>
            <person name="Stackebrandt E."/>
        </authorList>
    </citation>
    <scope>NUCLEOTIDE SEQUENCE [LARGE SCALE GENOMIC DNA]</scope>
    <source>
        <strain evidence="5 6">JCM 12677</strain>
    </source>
</reference>
<evidence type="ECO:0000256" key="2">
    <source>
        <dbReference type="ARBA" id="ARBA00022747"/>
    </source>
</evidence>
<dbReference type="InterPro" id="IPR044946">
    <property type="entry name" value="Restrct_endonuc_typeI_TRD_sf"/>
</dbReference>
<keyword evidence="3" id="KW-0238">DNA-binding</keyword>
<name>A0A3A9YRT1_9ACTN</name>
<dbReference type="AlphaFoldDB" id="A0A3A9YRT1"/>
<comment type="similarity">
    <text evidence="1">Belongs to the type-I restriction system S methylase family.</text>
</comment>
<dbReference type="GO" id="GO:0009307">
    <property type="term" value="P:DNA restriction-modification system"/>
    <property type="evidence" value="ECO:0007669"/>
    <property type="project" value="UniProtKB-KW"/>
</dbReference>
<dbReference type="PANTHER" id="PTHR30408:SF12">
    <property type="entry name" value="TYPE I RESTRICTION ENZYME MJAVIII SPECIFICITY SUBUNIT"/>
    <property type="match status" value="1"/>
</dbReference>
<dbReference type="Pfam" id="PF01420">
    <property type="entry name" value="Methylase_S"/>
    <property type="match status" value="2"/>
</dbReference>
<dbReference type="CDD" id="cd17273">
    <property type="entry name" value="RMtype1_S_EcoJA69PI-TRD1-CR1_like"/>
    <property type="match status" value="1"/>
</dbReference>
<accession>A0A3A9YRT1</accession>
<dbReference type="PANTHER" id="PTHR30408">
    <property type="entry name" value="TYPE-1 RESTRICTION ENZYME ECOKI SPECIFICITY PROTEIN"/>
    <property type="match status" value="1"/>
</dbReference>
<evidence type="ECO:0000259" key="4">
    <source>
        <dbReference type="Pfam" id="PF01420"/>
    </source>
</evidence>
<dbReference type="GO" id="GO:0003677">
    <property type="term" value="F:DNA binding"/>
    <property type="evidence" value="ECO:0007669"/>
    <property type="project" value="UniProtKB-KW"/>
</dbReference>
<dbReference type="CDD" id="cd17256">
    <property type="entry name" value="RMtype1_S_EcoJA65PI-TRD1-CR1_like"/>
    <property type="match status" value="1"/>
</dbReference>
<dbReference type="EMBL" id="RBAK01000020">
    <property type="protein sequence ID" value="RKN38665.1"/>
    <property type="molecule type" value="Genomic_DNA"/>
</dbReference>
<evidence type="ECO:0000256" key="3">
    <source>
        <dbReference type="ARBA" id="ARBA00023125"/>
    </source>
</evidence>
<proteinExistence type="inferred from homology"/>
<protein>
    <submittedName>
        <fullName evidence="5">Restriction endonuclease subunit S</fullName>
    </submittedName>
</protein>
<evidence type="ECO:0000256" key="1">
    <source>
        <dbReference type="ARBA" id="ARBA00010923"/>
    </source>
</evidence>
<dbReference type="SUPFAM" id="SSF116734">
    <property type="entry name" value="DNA methylase specificity domain"/>
    <property type="match status" value="2"/>
</dbReference>
<dbReference type="InterPro" id="IPR052021">
    <property type="entry name" value="Type-I_RS_S_subunit"/>
</dbReference>
<keyword evidence="6" id="KW-1185">Reference proteome</keyword>
<feature type="domain" description="Type I restriction modification DNA specificity" evidence="4">
    <location>
        <begin position="221"/>
        <end position="375"/>
    </location>
</feature>
<dbReference type="OrthoDB" id="3197085at2"/>
<dbReference type="Proteomes" id="UP000281726">
    <property type="component" value="Unassembled WGS sequence"/>
</dbReference>
<keyword evidence="5" id="KW-0378">Hydrolase</keyword>
<comment type="caution">
    <text evidence="5">The sequence shown here is derived from an EMBL/GenBank/DDBJ whole genome shotgun (WGS) entry which is preliminary data.</text>
</comment>
<keyword evidence="5" id="KW-0255">Endonuclease</keyword>
<dbReference type="RefSeq" id="WP_120732847.1">
    <property type="nucleotide sequence ID" value="NZ_RBAK01000020.1"/>
</dbReference>
<keyword evidence="5" id="KW-0540">Nuclease</keyword>
<keyword evidence="2" id="KW-0680">Restriction system</keyword>
<evidence type="ECO:0000313" key="5">
    <source>
        <dbReference type="EMBL" id="RKN38665.1"/>
    </source>
</evidence>
<organism evidence="5 6">
    <name type="scientific">Micromonospora endolithica</name>
    <dbReference type="NCBI Taxonomy" id="230091"/>
    <lineage>
        <taxon>Bacteria</taxon>
        <taxon>Bacillati</taxon>
        <taxon>Actinomycetota</taxon>
        <taxon>Actinomycetes</taxon>
        <taxon>Micromonosporales</taxon>
        <taxon>Micromonosporaceae</taxon>
        <taxon>Micromonospora</taxon>
    </lineage>
</organism>
<gene>
    <name evidence="5" type="ORF">D7223_30550</name>
</gene>
<dbReference type="InterPro" id="IPR000055">
    <property type="entry name" value="Restrct_endonuc_typeI_TRD"/>
</dbReference>
<evidence type="ECO:0000313" key="6">
    <source>
        <dbReference type="Proteomes" id="UP000281726"/>
    </source>
</evidence>
<dbReference type="Gene3D" id="3.90.220.20">
    <property type="entry name" value="DNA methylase specificity domains"/>
    <property type="match status" value="2"/>
</dbReference>
<sequence length="391" mass="42494">MSAWQKARLSDCCEIVSGATPKTGVEGYWDGEIPWATPKDLSVLRGAYLHDTPRKITAAGLKSCAASVLPAGSVLLSSRAPIGHVAINTIPMATNQGFKSLVPDARAVEAKYLYWWLKAHRSYLESLGNGATFKEISKAIVSQVEIPLPPLEEQRRVADVLDRADELRAKRRQALAHLDDLTRSTFLDMFGSGYLSKWPTAELQKVVKSGTIVTYGIVQAGEEFAGGVPYIRTGDIIDGEIAVAGLRHTDPEIANRFARSSVSPGDIVMSIRATVGTTALVPAGLDGANLTQGTARISPGGSTNGTYLLHYLRSSAAQHWISRQIKGATFREITLARLRELPVALPPMPLQEEFAQRVKALDELRTLQRTHLAELDGLFASLQDRAFRGLL</sequence>
<dbReference type="GO" id="GO:0004519">
    <property type="term" value="F:endonuclease activity"/>
    <property type="evidence" value="ECO:0007669"/>
    <property type="project" value="UniProtKB-KW"/>
</dbReference>
<feature type="domain" description="Type I restriction modification DNA specificity" evidence="4">
    <location>
        <begin position="2"/>
        <end position="173"/>
    </location>
</feature>